<dbReference type="AlphaFoldDB" id="A0A9Q5NZ89"/>
<dbReference type="SUPFAM" id="SSF55681">
    <property type="entry name" value="Class II aaRS and biotin synthetases"/>
    <property type="match status" value="1"/>
</dbReference>
<name>A0A9Q5NZ89_9LACT</name>
<evidence type="ECO:0000313" key="9">
    <source>
        <dbReference type="EMBL" id="OFI46369.1"/>
    </source>
</evidence>
<comment type="caution">
    <text evidence="9">The sequence shown here is derived from an EMBL/GenBank/DDBJ whole genome shotgun (WGS) entry which is preliminary data.</text>
</comment>
<dbReference type="Gene3D" id="3.30.930.10">
    <property type="entry name" value="Bira Bifunctional Protein, Domain 2"/>
    <property type="match status" value="1"/>
</dbReference>
<proteinExistence type="predicted"/>
<evidence type="ECO:0000256" key="6">
    <source>
        <dbReference type="ARBA" id="ARBA00022840"/>
    </source>
</evidence>
<dbReference type="PANTHER" id="PTHR12561">
    <property type="entry name" value="LIPOATE-PROTEIN LIGASE"/>
    <property type="match status" value="1"/>
</dbReference>
<evidence type="ECO:0000256" key="7">
    <source>
        <dbReference type="ARBA" id="ARBA00048037"/>
    </source>
</evidence>
<dbReference type="RefSeq" id="WP_070788306.1">
    <property type="nucleotide sequence ID" value="NZ_MKIQ01000028.1"/>
</dbReference>
<dbReference type="NCBIfam" id="TIGR00545">
    <property type="entry name" value="lipoyltrans"/>
    <property type="match status" value="1"/>
</dbReference>
<dbReference type="InterPro" id="IPR004562">
    <property type="entry name" value="LipoylTrfase_LipoateP_Ligase"/>
</dbReference>
<dbReference type="PROSITE" id="PS51733">
    <property type="entry name" value="BPL_LPL_CATALYTIC"/>
    <property type="match status" value="1"/>
</dbReference>
<dbReference type="PANTHER" id="PTHR12561:SF3">
    <property type="entry name" value="LIPOYLTRANSFERASE 1, MITOCHONDRIAL"/>
    <property type="match status" value="1"/>
</dbReference>
<keyword evidence="6" id="KW-0067">ATP-binding</keyword>
<evidence type="ECO:0000259" key="8">
    <source>
        <dbReference type="PROSITE" id="PS51733"/>
    </source>
</evidence>
<dbReference type="EC" id="6.3.1.20" evidence="3"/>
<reference evidence="10" key="1">
    <citation type="submission" date="2016-09" db="EMBL/GenBank/DDBJ databases">
        <title>Draft genome sequence of a novel species of the family Streptococcaceae isolated from flowers.</title>
        <authorList>
            <person name="Chuah L.-O."/>
            <person name="Yap K.-P."/>
            <person name="Thong K.L."/>
            <person name="Liong M.T."/>
            <person name="Ahmad R."/>
            <person name="Rusul G."/>
        </authorList>
    </citation>
    <scope>NUCLEOTIDE SEQUENCE [LARGE SCALE GENOMIC DNA]</scope>
    <source>
        <strain evidence="10">HibF3</strain>
    </source>
</reference>
<organism evidence="9 10">
    <name type="scientific">Floricoccus penangensis</name>
    <dbReference type="NCBI Taxonomy" id="1859475"/>
    <lineage>
        <taxon>Bacteria</taxon>
        <taxon>Bacillati</taxon>
        <taxon>Bacillota</taxon>
        <taxon>Bacilli</taxon>
        <taxon>Lactobacillales</taxon>
        <taxon>Streptococcaceae</taxon>
        <taxon>Floricoccus</taxon>
    </lineage>
</organism>
<feature type="domain" description="BPL/LPL catalytic" evidence="8">
    <location>
        <begin position="26"/>
        <end position="212"/>
    </location>
</feature>
<dbReference type="InterPro" id="IPR004143">
    <property type="entry name" value="BPL_LPL_catalytic"/>
</dbReference>
<dbReference type="Pfam" id="PF10437">
    <property type="entry name" value="Lip_prot_lig_C"/>
    <property type="match status" value="1"/>
</dbReference>
<comment type="catalytic activity">
    <reaction evidence="7">
        <text>L-lysyl-[lipoyl-carrier protein] + (R)-lipoate + ATP = N(6)-[(R)-lipoyl]-L-lysyl-[lipoyl-carrier protein] + AMP + diphosphate + H(+)</text>
        <dbReference type="Rhea" id="RHEA:49288"/>
        <dbReference type="Rhea" id="RHEA-COMP:10500"/>
        <dbReference type="Rhea" id="RHEA-COMP:10502"/>
        <dbReference type="ChEBI" id="CHEBI:15378"/>
        <dbReference type="ChEBI" id="CHEBI:29969"/>
        <dbReference type="ChEBI" id="CHEBI:30616"/>
        <dbReference type="ChEBI" id="CHEBI:33019"/>
        <dbReference type="ChEBI" id="CHEBI:83088"/>
        <dbReference type="ChEBI" id="CHEBI:83099"/>
        <dbReference type="ChEBI" id="CHEBI:456215"/>
        <dbReference type="EC" id="6.3.1.20"/>
    </reaction>
</comment>
<accession>A0A9Q5NZ89</accession>
<comment type="pathway">
    <text evidence="1">Protein modification; protein lipoylation via exogenous pathway; protein N(6)-(lipoyl)lysine from lipoate: step 2/2.</text>
</comment>
<dbReference type="InterPro" id="IPR045864">
    <property type="entry name" value="aa-tRNA-synth_II/BPL/LPL"/>
</dbReference>
<dbReference type="GO" id="GO:0009249">
    <property type="term" value="P:protein lipoylation"/>
    <property type="evidence" value="ECO:0007669"/>
    <property type="project" value="InterPro"/>
</dbReference>
<dbReference type="Gene3D" id="3.30.390.50">
    <property type="entry name" value="CO dehydrogenase flavoprotein, C-terminal domain"/>
    <property type="match status" value="1"/>
</dbReference>
<evidence type="ECO:0000256" key="2">
    <source>
        <dbReference type="ARBA" id="ARBA00005124"/>
    </source>
</evidence>
<protein>
    <recommendedName>
        <fullName evidence="3">lipoate--protein ligase</fullName>
        <ecNumber evidence="3">6.3.1.20</ecNumber>
    </recommendedName>
</protein>
<evidence type="ECO:0000313" key="10">
    <source>
        <dbReference type="Proteomes" id="UP000177273"/>
    </source>
</evidence>
<dbReference type="CDD" id="cd16443">
    <property type="entry name" value="LplA"/>
    <property type="match status" value="1"/>
</dbReference>
<dbReference type="GO" id="GO:0016979">
    <property type="term" value="F:lipoate-protein ligase activity"/>
    <property type="evidence" value="ECO:0007669"/>
    <property type="project" value="UniProtKB-EC"/>
</dbReference>
<dbReference type="GO" id="GO:0017118">
    <property type="term" value="F:lipoyltransferase activity"/>
    <property type="evidence" value="ECO:0007669"/>
    <property type="project" value="TreeGrafter"/>
</dbReference>
<keyword evidence="10" id="KW-1185">Reference proteome</keyword>
<dbReference type="GO" id="GO:0005737">
    <property type="term" value="C:cytoplasm"/>
    <property type="evidence" value="ECO:0007669"/>
    <property type="project" value="TreeGrafter"/>
</dbReference>
<dbReference type="Proteomes" id="UP000177273">
    <property type="component" value="Unassembled WGS sequence"/>
</dbReference>
<evidence type="ECO:0000256" key="4">
    <source>
        <dbReference type="ARBA" id="ARBA00022598"/>
    </source>
</evidence>
<dbReference type="InterPro" id="IPR019491">
    <property type="entry name" value="Lipoate_protein_ligase_C"/>
</dbReference>
<sequence length="328" mass="37768">MIFIQSDEQSAAYYFALEEYLMQEKCFDETVFMLWRTKPTTMLGNYQNVYQEINLPAVKEDGVAVVRRNTGGGTIYTDLDGFQFSFIKRVPKREIDFAGYMDPIIEVLGKMGVEVKYSSRNDLTIDGLKVSGNAQTYKNGYTLHHGSLLYDMDFSKMARYLNPPKYKLESKGITSVRERTTNIIEKLPERLTIEEFYDKFVDILLQGSANLYTLTEEDEKKIQLIIDNKFSTWEWNFGENPPYSISKTMRFKGGFITINLNVENETIKDCKINGDFFSANDVDQLENALVGQPLIPEIIKEKLDQVYMSQDEAIHDISAQDIVDCIFS</sequence>
<dbReference type="OrthoDB" id="9788148at2"/>
<evidence type="ECO:0000256" key="5">
    <source>
        <dbReference type="ARBA" id="ARBA00022741"/>
    </source>
</evidence>
<keyword evidence="4" id="KW-0436">Ligase</keyword>
<gene>
    <name evidence="9" type="ORF">BG262_04965</name>
</gene>
<dbReference type="GO" id="GO:0005524">
    <property type="term" value="F:ATP binding"/>
    <property type="evidence" value="ECO:0007669"/>
    <property type="project" value="UniProtKB-KW"/>
</dbReference>
<dbReference type="Pfam" id="PF21948">
    <property type="entry name" value="LplA-B_cat"/>
    <property type="match status" value="1"/>
</dbReference>
<comment type="pathway">
    <text evidence="2">Protein modification; protein lipoylation via exogenous pathway; protein N(6)-(lipoyl)lysine from lipoate: step 1/2.</text>
</comment>
<dbReference type="EMBL" id="MKIQ01000028">
    <property type="protein sequence ID" value="OFI46369.1"/>
    <property type="molecule type" value="Genomic_DNA"/>
</dbReference>
<keyword evidence="5" id="KW-0547">Nucleotide-binding</keyword>
<evidence type="ECO:0000256" key="1">
    <source>
        <dbReference type="ARBA" id="ARBA00005085"/>
    </source>
</evidence>
<evidence type="ECO:0000256" key="3">
    <source>
        <dbReference type="ARBA" id="ARBA00012367"/>
    </source>
</evidence>
<dbReference type="SUPFAM" id="SSF82649">
    <property type="entry name" value="SufE/NifU"/>
    <property type="match status" value="1"/>
</dbReference>